<feature type="domain" description="HTH cro/C1-type" evidence="1">
    <location>
        <begin position="69"/>
        <end position="115"/>
    </location>
</feature>
<reference evidence="2 3" key="1">
    <citation type="journal article" date="2013" name="Genome Announc.">
        <title>Draft genome sequences for three mercury-methylating, sulfate-reducing bacteria.</title>
        <authorList>
            <person name="Brown S.D."/>
            <person name="Hurt R.A.Jr."/>
            <person name="Gilmour C.C."/>
            <person name="Elias D.A."/>
        </authorList>
    </citation>
    <scope>NUCLEOTIDE SEQUENCE [LARGE SCALE GENOMIC DNA]</scope>
    <source>
        <strain evidence="2 3">DSM 16529</strain>
    </source>
</reference>
<dbReference type="GO" id="GO:0003677">
    <property type="term" value="F:DNA binding"/>
    <property type="evidence" value="ECO:0007669"/>
    <property type="project" value="InterPro"/>
</dbReference>
<sequence>MQERTRKPRTDAVALCFTGPKGKAKEARAVMLALGFTEGEKAVPWREALGYSDDELPGVFLSGARYREGMTQEELAAKTGIPRRHISEMEHGKRTIGRQNARKLAEALGVDARRFLAV</sequence>
<dbReference type="AlphaFoldDB" id="S7UTH8"/>
<dbReference type="SMART" id="SM00530">
    <property type="entry name" value="HTH_XRE"/>
    <property type="match status" value="1"/>
</dbReference>
<dbReference type="PATRIC" id="fig|1121439.3.peg.364"/>
<accession>S7UTH8</accession>
<dbReference type="CDD" id="cd00093">
    <property type="entry name" value="HTH_XRE"/>
    <property type="match status" value="1"/>
</dbReference>
<keyword evidence="3" id="KW-1185">Reference proteome</keyword>
<dbReference type="EMBL" id="ATHI01000003">
    <property type="protein sequence ID" value="EPR35638.1"/>
    <property type="molecule type" value="Genomic_DNA"/>
</dbReference>
<name>S7UTH8_9BACT</name>
<dbReference type="Proteomes" id="UP000014975">
    <property type="component" value="Unassembled WGS sequence"/>
</dbReference>
<organism evidence="2 3">
    <name type="scientific">Alkalidesulfovibrio alkalitolerans DSM 16529</name>
    <dbReference type="NCBI Taxonomy" id="1121439"/>
    <lineage>
        <taxon>Bacteria</taxon>
        <taxon>Pseudomonadati</taxon>
        <taxon>Thermodesulfobacteriota</taxon>
        <taxon>Desulfovibrionia</taxon>
        <taxon>Desulfovibrionales</taxon>
        <taxon>Desulfovibrionaceae</taxon>
        <taxon>Alkalidesulfovibrio</taxon>
    </lineage>
</organism>
<dbReference type="OrthoDB" id="9807711at2"/>
<dbReference type="InterPro" id="IPR010982">
    <property type="entry name" value="Lambda_DNA-bd_dom_sf"/>
</dbReference>
<gene>
    <name evidence="2" type="ORF">dsat_1979</name>
</gene>
<dbReference type="Pfam" id="PF01381">
    <property type="entry name" value="HTH_3"/>
    <property type="match status" value="1"/>
</dbReference>
<dbReference type="eggNOG" id="COG1476">
    <property type="taxonomic scope" value="Bacteria"/>
</dbReference>
<evidence type="ECO:0000313" key="3">
    <source>
        <dbReference type="Proteomes" id="UP000014975"/>
    </source>
</evidence>
<dbReference type="PROSITE" id="PS50943">
    <property type="entry name" value="HTH_CROC1"/>
    <property type="match status" value="1"/>
</dbReference>
<evidence type="ECO:0000259" key="1">
    <source>
        <dbReference type="PROSITE" id="PS50943"/>
    </source>
</evidence>
<proteinExistence type="predicted"/>
<dbReference type="Gene3D" id="1.10.260.40">
    <property type="entry name" value="lambda repressor-like DNA-binding domains"/>
    <property type="match status" value="1"/>
</dbReference>
<dbReference type="RefSeq" id="WP_020885865.1">
    <property type="nucleotide sequence ID" value="NZ_ATHI01000003.1"/>
</dbReference>
<comment type="caution">
    <text evidence="2">The sequence shown here is derived from an EMBL/GenBank/DDBJ whole genome shotgun (WGS) entry which is preliminary data.</text>
</comment>
<dbReference type="InterPro" id="IPR001387">
    <property type="entry name" value="Cro/C1-type_HTH"/>
</dbReference>
<evidence type="ECO:0000313" key="2">
    <source>
        <dbReference type="EMBL" id="EPR35638.1"/>
    </source>
</evidence>
<dbReference type="SUPFAM" id="SSF47413">
    <property type="entry name" value="lambda repressor-like DNA-binding domains"/>
    <property type="match status" value="1"/>
</dbReference>
<protein>
    <submittedName>
        <fullName evidence="2">Helix-turn-helix domain protein</fullName>
    </submittedName>
</protein>